<dbReference type="EMBL" id="MT143990">
    <property type="protein sequence ID" value="QJA45398.1"/>
    <property type="molecule type" value="Genomic_DNA"/>
</dbReference>
<evidence type="ECO:0000313" key="2">
    <source>
        <dbReference type="EMBL" id="QJA45398.1"/>
    </source>
</evidence>
<organism evidence="2">
    <name type="scientific">viral metagenome</name>
    <dbReference type="NCBI Taxonomy" id="1070528"/>
    <lineage>
        <taxon>unclassified sequences</taxon>
        <taxon>metagenomes</taxon>
        <taxon>organismal metagenomes</taxon>
    </lineage>
</organism>
<feature type="domain" description="Mannose-1-phosphate guanyltransferase C-terminal" evidence="1">
    <location>
        <begin position="118"/>
        <end position="199"/>
    </location>
</feature>
<proteinExistence type="predicted"/>
<dbReference type="GO" id="GO:0016740">
    <property type="term" value="F:transferase activity"/>
    <property type="evidence" value="ECO:0007669"/>
    <property type="project" value="UniProtKB-KW"/>
</dbReference>
<dbReference type="SUPFAM" id="SSF51161">
    <property type="entry name" value="Trimeric LpxA-like enzymes"/>
    <property type="match status" value="1"/>
</dbReference>
<dbReference type="PANTHER" id="PTHR43300">
    <property type="entry name" value="ACETYLTRANSFERASE"/>
    <property type="match status" value="1"/>
</dbReference>
<dbReference type="Gene3D" id="2.160.10.10">
    <property type="entry name" value="Hexapeptide repeat proteins"/>
    <property type="match status" value="1"/>
</dbReference>
<gene>
    <name evidence="2" type="ORF">TM448A00237_0004</name>
</gene>
<name>A0A6H1ZCY0_9ZZZZ</name>
<sequence length="217" mass="24107">MKLCIFGSGGGALHILQDGMWFDSAGEEKDFDRDEIVFVVDNQYYTTDTIRIYGSDYHVMPYNECYEMGVEYGHISAFDCKYKKRIAKENGQIIWLNSYAEDFKIYKGIDMGHGVRINPMCYIDSRVKIGNHVKINSQSFIGHDSSIGGYSYISQHVVLDNNVTVGEGCCIFEGSILMPKVHIGNNTVIGAGSVVTKDIPANVVAYGSPCKVVRGND</sequence>
<reference evidence="2" key="1">
    <citation type="submission" date="2020-03" db="EMBL/GenBank/DDBJ databases">
        <title>The deep terrestrial virosphere.</title>
        <authorList>
            <person name="Holmfeldt K."/>
            <person name="Nilsson E."/>
            <person name="Simone D."/>
            <person name="Lopez-Fernandez M."/>
            <person name="Wu X."/>
            <person name="de Brujin I."/>
            <person name="Lundin D."/>
            <person name="Andersson A."/>
            <person name="Bertilsson S."/>
            <person name="Dopson M."/>
        </authorList>
    </citation>
    <scope>NUCLEOTIDE SEQUENCE</scope>
    <source>
        <strain evidence="2">TM448A00237</strain>
    </source>
</reference>
<dbReference type="PANTHER" id="PTHR43300:SF7">
    <property type="entry name" value="UDP-N-ACETYLBACILLOSAMINE N-ACETYLTRANSFERASE"/>
    <property type="match status" value="1"/>
</dbReference>
<dbReference type="AlphaFoldDB" id="A0A6H1ZCY0"/>
<accession>A0A6H1ZCY0</accession>
<dbReference type="InterPro" id="IPR056729">
    <property type="entry name" value="GMPPB_C"/>
</dbReference>
<dbReference type="Pfam" id="PF25087">
    <property type="entry name" value="GMPPB_C"/>
    <property type="match status" value="1"/>
</dbReference>
<keyword evidence="2" id="KW-0808">Transferase</keyword>
<evidence type="ECO:0000259" key="1">
    <source>
        <dbReference type="Pfam" id="PF25087"/>
    </source>
</evidence>
<dbReference type="InterPro" id="IPR050179">
    <property type="entry name" value="Trans_hexapeptide_repeat"/>
</dbReference>
<protein>
    <submittedName>
        <fullName evidence="2">Putative acetyltransferase</fullName>
    </submittedName>
</protein>
<dbReference type="InterPro" id="IPR011004">
    <property type="entry name" value="Trimer_LpxA-like_sf"/>
</dbReference>